<protein>
    <submittedName>
        <fullName evidence="2">Uncharacterized protein</fullName>
    </submittedName>
</protein>
<keyword evidence="3" id="KW-1185">Reference proteome</keyword>
<comment type="caution">
    <text evidence="2">The sequence shown here is derived from an EMBL/GenBank/DDBJ whole genome shotgun (WGS) entry which is preliminary data.</text>
</comment>
<proteinExistence type="predicted"/>
<dbReference type="EMBL" id="JBBPFD010000017">
    <property type="protein sequence ID" value="KAK7891543.1"/>
    <property type="molecule type" value="Genomic_DNA"/>
</dbReference>
<evidence type="ECO:0000313" key="3">
    <source>
        <dbReference type="Proteomes" id="UP001460270"/>
    </source>
</evidence>
<feature type="region of interest" description="Disordered" evidence="1">
    <location>
        <begin position="1"/>
        <end position="49"/>
    </location>
</feature>
<reference evidence="3" key="1">
    <citation type="submission" date="2024-04" db="EMBL/GenBank/DDBJ databases">
        <title>Salinicola lusitanus LLJ914,a marine bacterium isolated from the Okinawa Trough.</title>
        <authorList>
            <person name="Li J."/>
        </authorList>
    </citation>
    <scope>NUCLEOTIDE SEQUENCE [LARGE SCALE GENOMIC DNA]</scope>
</reference>
<evidence type="ECO:0000256" key="1">
    <source>
        <dbReference type="SAM" id="MobiDB-lite"/>
    </source>
</evidence>
<sequence length="164" mass="17916">MPRPGRNTYSDQKPPYSLHLSYRHGHPELSREDAASEFPGGRTSLGRGASGRCTRAAETCLRTGVFCVVEEIQSVRRADHLAPSKQSEAAHYLQQQAKLRLSALAATGTHLPQMSTYNLGVSQTSTFKHPFAIENIIAREYKVPGSLAFSTMQSMSAGYPCTTS</sequence>
<feature type="compositionally biased region" description="Basic and acidic residues" evidence="1">
    <location>
        <begin position="25"/>
        <end position="34"/>
    </location>
</feature>
<name>A0AAW0N9F9_9GOBI</name>
<dbReference type="AlphaFoldDB" id="A0AAW0N9F9"/>
<organism evidence="2 3">
    <name type="scientific">Mugilogobius chulae</name>
    <name type="common">yellowstripe goby</name>
    <dbReference type="NCBI Taxonomy" id="88201"/>
    <lineage>
        <taxon>Eukaryota</taxon>
        <taxon>Metazoa</taxon>
        <taxon>Chordata</taxon>
        <taxon>Craniata</taxon>
        <taxon>Vertebrata</taxon>
        <taxon>Euteleostomi</taxon>
        <taxon>Actinopterygii</taxon>
        <taxon>Neopterygii</taxon>
        <taxon>Teleostei</taxon>
        <taxon>Neoteleostei</taxon>
        <taxon>Acanthomorphata</taxon>
        <taxon>Gobiaria</taxon>
        <taxon>Gobiiformes</taxon>
        <taxon>Gobioidei</taxon>
        <taxon>Gobiidae</taxon>
        <taxon>Gobionellinae</taxon>
        <taxon>Mugilogobius</taxon>
    </lineage>
</organism>
<dbReference type="Proteomes" id="UP001460270">
    <property type="component" value="Unassembled WGS sequence"/>
</dbReference>
<evidence type="ECO:0000313" key="2">
    <source>
        <dbReference type="EMBL" id="KAK7891543.1"/>
    </source>
</evidence>
<accession>A0AAW0N9F9</accession>
<gene>
    <name evidence="2" type="ORF">WMY93_023506</name>
</gene>